<gene>
    <name evidence="1" type="ORF">PMPD1_4376</name>
</gene>
<proteinExistence type="predicted"/>
<keyword evidence="1" id="KW-0614">Plasmid</keyword>
<evidence type="ECO:0000313" key="2">
    <source>
        <dbReference type="Proteomes" id="UP000505325"/>
    </source>
</evidence>
<geneLocation type="plasmid" evidence="2">
    <name>ppd-1</name>
</geneLocation>
<keyword evidence="2" id="KW-1185">Reference proteome</keyword>
<evidence type="ECO:0000313" key="1">
    <source>
        <dbReference type="EMBL" id="QKJ89274.1"/>
    </source>
</evidence>
<protein>
    <submittedName>
        <fullName evidence="1">Uncharacterized protein</fullName>
    </submittedName>
</protein>
<accession>A0A6M8UI26</accession>
<organism evidence="1 2">
    <name type="scientific">Paramixta manurensis</name>
    <dbReference type="NCBI Taxonomy" id="2740817"/>
    <lineage>
        <taxon>Bacteria</taxon>
        <taxon>Pseudomonadati</taxon>
        <taxon>Pseudomonadota</taxon>
        <taxon>Gammaproteobacteria</taxon>
        <taxon>Enterobacterales</taxon>
        <taxon>Erwiniaceae</taxon>
        <taxon>Paramixta</taxon>
    </lineage>
</organism>
<dbReference type="RefSeq" id="WP_173636333.1">
    <property type="nucleotide sequence ID" value="NZ_CP054213.1"/>
</dbReference>
<dbReference type="AlphaFoldDB" id="A0A6M8UI26"/>
<sequence length="84" mass="9384">MNVKDEIQAMYDFFVAYAGDIDGSMANMNRQQLLEHLGSYISGDVNLADSYEADDIFIGVTAAATGIPEHDFLRYALKFFGHEK</sequence>
<dbReference type="KEGG" id="pmak:PMPD1_4376"/>
<dbReference type="EMBL" id="CP054213">
    <property type="protein sequence ID" value="QKJ89274.1"/>
    <property type="molecule type" value="Genomic_DNA"/>
</dbReference>
<name>A0A6M8UI26_9GAMM</name>
<reference evidence="1 2" key="1">
    <citation type="submission" date="2020-06" db="EMBL/GenBank/DDBJ databases">
        <title>Genome sequence of Paramixta manurensis strain PD-1.</title>
        <authorList>
            <person name="Lee C.W."/>
            <person name="Kim J."/>
        </authorList>
    </citation>
    <scope>NUCLEOTIDE SEQUENCE [LARGE SCALE GENOMIC DNA]</scope>
    <source>
        <strain evidence="1 2">PD-1</strain>
        <plasmid evidence="2">ppd-1</plasmid>
    </source>
</reference>
<dbReference type="Proteomes" id="UP000505325">
    <property type="component" value="Plasmid pPD-1"/>
</dbReference>